<dbReference type="GO" id="GO:0000034">
    <property type="term" value="F:adenine deaminase activity"/>
    <property type="evidence" value="ECO:0007669"/>
    <property type="project" value="UniProtKB-UniRule"/>
</dbReference>
<gene>
    <name evidence="6" type="primary">ade</name>
    <name evidence="9" type="ORF">HW423_01135</name>
</gene>
<dbReference type="InterPro" id="IPR006679">
    <property type="entry name" value="Adenine_deam"/>
</dbReference>
<evidence type="ECO:0000256" key="5">
    <source>
        <dbReference type="ARBA" id="ARBA00047720"/>
    </source>
</evidence>
<keyword evidence="10" id="KW-1185">Reference proteome</keyword>
<feature type="domain" description="Adenine deaminase C-terminal" evidence="8">
    <location>
        <begin position="406"/>
        <end position="571"/>
    </location>
</feature>
<evidence type="ECO:0000256" key="3">
    <source>
        <dbReference type="ARBA" id="ARBA00022801"/>
    </source>
</evidence>
<evidence type="ECO:0000259" key="8">
    <source>
        <dbReference type="Pfam" id="PF13382"/>
    </source>
</evidence>
<dbReference type="EC" id="3.5.4.2" evidence="2 6"/>
<feature type="domain" description="Amidohydrolase-related" evidence="7">
    <location>
        <begin position="66"/>
        <end position="349"/>
    </location>
</feature>
<comment type="catalytic activity">
    <reaction evidence="5 6">
        <text>adenine + H2O + H(+) = hypoxanthine + NH4(+)</text>
        <dbReference type="Rhea" id="RHEA:23688"/>
        <dbReference type="ChEBI" id="CHEBI:15377"/>
        <dbReference type="ChEBI" id="CHEBI:15378"/>
        <dbReference type="ChEBI" id="CHEBI:16708"/>
        <dbReference type="ChEBI" id="CHEBI:17368"/>
        <dbReference type="ChEBI" id="CHEBI:28938"/>
        <dbReference type="EC" id="3.5.4.2"/>
    </reaction>
</comment>
<dbReference type="InterPro" id="IPR026912">
    <property type="entry name" value="Adenine_deam_C"/>
</dbReference>
<name>A0A839A364_9LACT</name>
<evidence type="ECO:0000256" key="1">
    <source>
        <dbReference type="ARBA" id="ARBA00006773"/>
    </source>
</evidence>
<dbReference type="SUPFAM" id="SSF51338">
    <property type="entry name" value="Composite domain of metallo-dependent hydrolases"/>
    <property type="match status" value="1"/>
</dbReference>
<dbReference type="Proteomes" id="UP000571018">
    <property type="component" value="Unassembled WGS sequence"/>
</dbReference>
<evidence type="ECO:0000313" key="10">
    <source>
        <dbReference type="Proteomes" id="UP000571018"/>
    </source>
</evidence>
<dbReference type="Pfam" id="PF13382">
    <property type="entry name" value="Adenine_deam_C"/>
    <property type="match status" value="1"/>
</dbReference>
<evidence type="ECO:0000313" key="9">
    <source>
        <dbReference type="EMBL" id="MBA5728392.1"/>
    </source>
</evidence>
<dbReference type="Gene3D" id="2.30.40.10">
    <property type="entry name" value="Urease, subunit C, domain 1"/>
    <property type="match status" value="1"/>
</dbReference>
<dbReference type="InterPro" id="IPR006680">
    <property type="entry name" value="Amidohydro-rel"/>
</dbReference>
<evidence type="ECO:0000256" key="6">
    <source>
        <dbReference type="HAMAP-Rule" id="MF_01518"/>
    </source>
</evidence>
<comment type="caution">
    <text evidence="9">The sequence shown here is derived from an EMBL/GenBank/DDBJ whole genome shotgun (WGS) entry which is preliminary data.</text>
</comment>
<dbReference type="PANTHER" id="PTHR11113:SF2">
    <property type="entry name" value="ADENINE DEAMINASE"/>
    <property type="match status" value="1"/>
</dbReference>
<accession>A0A839A364</accession>
<comment type="cofactor">
    <cofactor evidence="6">
        <name>Mn(2+)</name>
        <dbReference type="ChEBI" id="CHEBI:29035"/>
    </cofactor>
</comment>
<proteinExistence type="inferred from homology"/>
<keyword evidence="4 6" id="KW-0464">Manganese</keyword>
<dbReference type="Pfam" id="PF01979">
    <property type="entry name" value="Amidohydro_1"/>
    <property type="match status" value="1"/>
</dbReference>
<organism evidence="9 10">
    <name type="scientific">Ruoffia halotolerans</name>
    <dbReference type="NCBI Taxonomy" id="2748684"/>
    <lineage>
        <taxon>Bacteria</taxon>
        <taxon>Bacillati</taxon>
        <taxon>Bacillota</taxon>
        <taxon>Bacilli</taxon>
        <taxon>Lactobacillales</taxon>
        <taxon>Aerococcaceae</taxon>
        <taxon>Ruoffia</taxon>
    </lineage>
</organism>
<dbReference type="InterPro" id="IPR011059">
    <property type="entry name" value="Metal-dep_hydrolase_composite"/>
</dbReference>
<dbReference type="HAMAP" id="MF_01518">
    <property type="entry name" value="Adenine_deamin"/>
    <property type="match status" value="1"/>
</dbReference>
<comment type="similarity">
    <text evidence="1 6">Belongs to the metallo-dependent hydrolases superfamily. Adenine deaminase family.</text>
</comment>
<reference evidence="9 10" key="1">
    <citation type="submission" date="2020-06" db="EMBL/GenBank/DDBJ databases">
        <title>Reclassification of Facklamia ignava, Facklamia soureckii and Facklami tabacinasalis as Falseniella iganva gen. nov., comb. nov., Hutsoniella ignava gen. nov., comb. nov., and Ruoffia tabacinasalis gen. nov., comb. nov and description of Ruoffia haltotolerans sp. nov., isolated from hypersaline Inland Sea of Qatar.</title>
        <authorList>
            <person name="Fotedar R."/>
            <person name="Sankaranarayanan K."/>
            <person name="Lawson P."/>
            <person name="Caldwell M."/>
            <person name="Zeyara A."/>
            <person name="Al Malki A."/>
            <person name="Ali M."/>
        </authorList>
    </citation>
    <scope>NUCLEOTIDE SEQUENCE [LARGE SCALE GENOMIC DNA]</scope>
    <source>
        <strain evidence="9 10">INB8</strain>
    </source>
</reference>
<dbReference type="GO" id="GO:0006146">
    <property type="term" value="P:adenine catabolic process"/>
    <property type="evidence" value="ECO:0007669"/>
    <property type="project" value="InterPro"/>
</dbReference>
<dbReference type="PANTHER" id="PTHR11113">
    <property type="entry name" value="N-ACETYLGLUCOSAMINE-6-PHOSPHATE DEACETYLASE"/>
    <property type="match status" value="1"/>
</dbReference>
<dbReference type="InterPro" id="IPR032466">
    <property type="entry name" value="Metal_Hydrolase"/>
</dbReference>
<dbReference type="Gene3D" id="3.20.20.140">
    <property type="entry name" value="Metal-dependent hydrolases"/>
    <property type="match status" value="1"/>
</dbReference>
<dbReference type="EMBL" id="JACAOA010000002">
    <property type="protein sequence ID" value="MBA5728392.1"/>
    <property type="molecule type" value="Genomic_DNA"/>
</dbReference>
<dbReference type="SUPFAM" id="SSF51556">
    <property type="entry name" value="Metallo-dependent hydrolases"/>
    <property type="match status" value="1"/>
</dbReference>
<keyword evidence="3 6" id="KW-0378">Hydrolase</keyword>
<evidence type="ECO:0000256" key="4">
    <source>
        <dbReference type="ARBA" id="ARBA00023211"/>
    </source>
</evidence>
<evidence type="ECO:0000256" key="2">
    <source>
        <dbReference type="ARBA" id="ARBA00012782"/>
    </source>
</evidence>
<dbReference type="AlphaFoldDB" id="A0A839A364"/>
<evidence type="ECO:0000259" key="7">
    <source>
        <dbReference type="Pfam" id="PF01979"/>
    </source>
</evidence>
<sequence length="579" mass="64056">MFFSLFLKGLNKLIDLLIENGQVFNAFLKCFERKNIAIINDRFYYIKETNLRYLNPKEIVDASDKFIIPGLIDIHMHIESSMIPPSTFSGAALFHGVTTVVADSHEIANVFGIEGIYAFMAQDTVMDIFYAIPSSVPSTVPERETTGGIIGTAEVTELLEHPKVIALGEAMNFKGITSEPDSLIRNILQTVQTNKPFMPLEGHIPRVEGEDLAKFMYAGLNADHTHQSPESILEKIGSGIFIELQKKSLTKENIAVINEHQLFEHVALITDDIMPDNLIEGHLNANLRLGIQEGLDPVDAIYMSTYTPARRMGFQDRGAIASGLKADFILLNDLESFAIDCVYKDGRLVHRSGDALAFDQEALDFPSHFYSSVNCAELTLDDLRIPVSRDVSEVMCNVIQIQSVGTFTEHVKRPVKVKNGYLDWEASGLSLIIVQERYGKNRQVGYGLVEGALSDKGAVATTWAHDHHNLMVMGTSSEDILQAQREVLSLNGAYVVSQDGEVVATCPLPIGGILSDKALPEIGRDLKAVRQAMVNLGYDNTNEIMSFSTLSLPVSPQIKITDFGMMDVHTHQLIPLMED</sequence>
<protein>
    <recommendedName>
        <fullName evidence="2 6">Adenine deaminase</fullName>
        <shortName evidence="6">Adenase</shortName>
        <shortName evidence="6">Adenine aminase</shortName>
        <ecNumber evidence="2 6">3.5.4.2</ecNumber>
    </recommendedName>
</protein>